<dbReference type="PANTHER" id="PTHR22397:SF2">
    <property type="entry name" value="JUNCTIONAL SARCOPLASMIC RETICULUM PROTEIN 1"/>
    <property type="match status" value="1"/>
</dbReference>
<dbReference type="AGR" id="MGI:1916700"/>
<dbReference type="ExpressionAtlas" id="M0QWR3">
    <property type="expression patterns" value="baseline and differential"/>
</dbReference>
<feature type="compositionally biased region" description="Basic and acidic residues" evidence="1">
    <location>
        <begin position="29"/>
        <end position="49"/>
    </location>
</feature>
<dbReference type="PeptideAtlas" id="M0QWR3"/>
<reference evidence="3" key="3">
    <citation type="submission" date="2025-08" db="UniProtKB">
        <authorList>
            <consortium name="Ensembl"/>
        </authorList>
    </citation>
    <scope>IDENTIFICATION</scope>
    <source>
        <strain evidence="3">C57BL/6J</strain>
    </source>
</reference>
<keyword evidence="6" id="KW-1267">Proteomics identification</keyword>
<gene>
    <name evidence="3 4" type="primary">Jsrp1</name>
</gene>
<dbReference type="AlphaFoldDB" id="M0QWR3"/>
<evidence type="ECO:0000313" key="5">
    <source>
        <dbReference type="Proteomes" id="UP000000589"/>
    </source>
</evidence>
<evidence type="ECO:0000256" key="2">
    <source>
        <dbReference type="SAM" id="Phobius"/>
    </source>
</evidence>
<dbReference type="MGI" id="MGI:1916700">
    <property type="gene designation" value="Jsrp1"/>
</dbReference>
<name>M0QWR3_MOUSE</name>
<dbReference type="InterPro" id="IPR026178">
    <property type="entry name" value="JSRP1"/>
</dbReference>
<evidence type="ECO:0000256" key="1">
    <source>
        <dbReference type="SAM" id="MobiDB-lite"/>
    </source>
</evidence>
<reference evidence="3" key="4">
    <citation type="submission" date="2025-09" db="UniProtKB">
        <authorList>
            <consortium name="Ensembl"/>
        </authorList>
    </citation>
    <scope>IDENTIFICATION</scope>
    <source>
        <strain evidence="3">C57BL/6J</strain>
    </source>
</reference>
<keyword evidence="5" id="KW-1185">Reference proteome</keyword>
<dbReference type="Ensembl" id="ENSMUST00000181945.2">
    <property type="protein sequence ID" value="ENSMUSP00000137960.2"/>
    <property type="gene ID" value="ENSMUSG00000020216.14"/>
</dbReference>
<dbReference type="Proteomes" id="UP000000589">
    <property type="component" value="Chromosome 10"/>
</dbReference>
<dbReference type="VEuPathDB" id="HostDB:ENSMUSG00000020216"/>
<evidence type="ECO:0000313" key="4">
    <source>
        <dbReference type="MGI" id="MGI:1916700"/>
    </source>
</evidence>
<dbReference type="PANTHER" id="PTHR22397">
    <property type="entry name" value="JUNCTIONAL SARCOPLASMIC RETICULUM PROTEIN 1"/>
    <property type="match status" value="1"/>
</dbReference>
<dbReference type="SMR" id="M0QWR3"/>
<dbReference type="HOGENOM" id="CLU_2399093_0_0_1"/>
<keyword evidence="2" id="KW-0812">Transmembrane</keyword>
<dbReference type="Antibodypedia" id="42291">
    <property type="antibodies" value="42 antibodies from 15 providers"/>
</dbReference>
<reference evidence="3 5" key="1">
    <citation type="journal article" date="2009" name="PLoS Biol.">
        <title>Lineage-specific biology revealed by a finished genome assembly of the mouse.</title>
        <authorList>
            <consortium name="Mouse Genome Sequencing Consortium"/>
            <person name="Church D.M."/>
            <person name="Goodstadt L."/>
            <person name="Hillier L.W."/>
            <person name="Zody M.C."/>
            <person name="Goldstein S."/>
            <person name="She X."/>
            <person name="Bult C.J."/>
            <person name="Agarwala R."/>
            <person name="Cherry J.L."/>
            <person name="DiCuccio M."/>
            <person name="Hlavina W."/>
            <person name="Kapustin Y."/>
            <person name="Meric P."/>
            <person name="Maglott D."/>
            <person name="Birtle Z."/>
            <person name="Marques A.C."/>
            <person name="Graves T."/>
            <person name="Zhou S."/>
            <person name="Teague B."/>
            <person name="Potamousis K."/>
            <person name="Churas C."/>
            <person name="Place M."/>
            <person name="Herschleb J."/>
            <person name="Runnheim R."/>
            <person name="Forrest D."/>
            <person name="Amos-Landgraf J."/>
            <person name="Schwartz D.C."/>
            <person name="Cheng Z."/>
            <person name="Lindblad-Toh K."/>
            <person name="Eichler E.E."/>
            <person name="Ponting C.P."/>
        </authorList>
    </citation>
    <scope>NUCLEOTIDE SEQUENCE [LARGE SCALE GENOMIC DNA]</scope>
    <source>
        <strain evidence="3 5">C57BL/6J</strain>
    </source>
</reference>
<keyword evidence="2" id="KW-1133">Transmembrane helix</keyword>
<dbReference type="Bgee" id="ENSMUSG00000020216">
    <property type="expression patterns" value="Expressed in hindlimb stylopod muscle and 80 other cell types or tissues"/>
</dbReference>
<evidence type="ECO:0007829" key="6">
    <source>
        <dbReference type="PeptideAtlas" id="M0QWR3"/>
    </source>
</evidence>
<dbReference type="GeneTree" id="ENSGT00390000012911"/>
<sequence>MTTRGLEDLDGGLGSCLPSDDLPFLEEPASGRRPESKARGTSRRADSSDWTHVSSFSLSLSLSFTLSFFFLLFLLLELGSHIAQAVLKFKPQG</sequence>
<protein>
    <submittedName>
        <fullName evidence="3">Junctional sarcoplasmic reticulum protein 1</fullName>
    </submittedName>
</protein>
<evidence type="ECO:0000313" key="3">
    <source>
        <dbReference type="Ensembl" id="ENSMUSP00000137960.2"/>
    </source>
</evidence>
<reference evidence="3 5" key="2">
    <citation type="journal article" date="2011" name="PLoS Biol.">
        <title>Modernizing reference genome assemblies.</title>
        <authorList>
            <person name="Church D.M."/>
            <person name="Schneider V.A."/>
            <person name="Graves T."/>
            <person name="Auger K."/>
            <person name="Cunningham F."/>
            <person name="Bouk N."/>
            <person name="Chen H.C."/>
            <person name="Agarwala R."/>
            <person name="McLaren W.M."/>
            <person name="Ritchie G.R."/>
            <person name="Albracht D."/>
            <person name="Kremitzki M."/>
            <person name="Rock S."/>
            <person name="Kotkiewicz H."/>
            <person name="Kremitzki C."/>
            <person name="Wollam A."/>
            <person name="Trani L."/>
            <person name="Fulton L."/>
            <person name="Fulton R."/>
            <person name="Matthews L."/>
            <person name="Whitehead S."/>
            <person name="Chow W."/>
            <person name="Torrance J."/>
            <person name="Dunn M."/>
            <person name="Harden G."/>
            <person name="Threadgold G."/>
            <person name="Wood J."/>
            <person name="Collins J."/>
            <person name="Heath P."/>
            <person name="Griffiths G."/>
            <person name="Pelan S."/>
            <person name="Grafham D."/>
            <person name="Eichler E.E."/>
            <person name="Weinstock G."/>
            <person name="Mardis E.R."/>
            <person name="Wilson R.K."/>
            <person name="Howe K."/>
            <person name="Flicek P."/>
            <person name="Hubbard T."/>
        </authorList>
    </citation>
    <scope>NUCLEOTIDE SEQUENCE [LARGE SCALE GENOMIC DNA]</scope>
    <source>
        <strain evidence="3 5">C57BL/6J</strain>
    </source>
</reference>
<feature type="transmembrane region" description="Helical" evidence="2">
    <location>
        <begin position="56"/>
        <end position="76"/>
    </location>
</feature>
<accession>M0QWR3</accession>
<feature type="region of interest" description="Disordered" evidence="1">
    <location>
        <begin position="1"/>
        <end position="50"/>
    </location>
</feature>
<organism evidence="3 5">
    <name type="scientific">Mus musculus</name>
    <name type="common">Mouse</name>
    <dbReference type="NCBI Taxonomy" id="10090"/>
    <lineage>
        <taxon>Eukaryota</taxon>
        <taxon>Metazoa</taxon>
        <taxon>Chordata</taxon>
        <taxon>Craniata</taxon>
        <taxon>Vertebrata</taxon>
        <taxon>Euteleostomi</taxon>
        <taxon>Mammalia</taxon>
        <taxon>Eutheria</taxon>
        <taxon>Euarchontoglires</taxon>
        <taxon>Glires</taxon>
        <taxon>Rodentia</taxon>
        <taxon>Myomorpha</taxon>
        <taxon>Muroidea</taxon>
        <taxon>Muridae</taxon>
        <taxon>Murinae</taxon>
        <taxon>Mus</taxon>
        <taxon>Mus</taxon>
    </lineage>
</organism>
<keyword evidence="2" id="KW-0472">Membrane</keyword>
<dbReference type="jPOST" id="M0QWR3"/>
<proteinExistence type="evidence at protein level"/>